<dbReference type="EMBL" id="BK059084">
    <property type="protein sequence ID" value="DAE28298.1"/>
    <property type="molecule type" value="Genomic_DNA"/>
</dbReference>
<sequence>MLIVALQDDVDNLYAIWNTVTDRFLGVNLDRDFAMDAIIQYKHCSIAEANSRLDNPQPFSDIAKAICNSNIKSALNVLRTRCHESARDSFDKGNYGILHIVTADELK</sequence>
<organism evidence="1">
    <name type="scientific">virus sp. ctRTq15</name>
    <dbReference type="NCBI Taxonomy" id="2828253"/>
    <lineage>
        <taxon>Viruses</taxon>
    </lineage>
</organism>
<accession>A0A8S5RAW6</accession>
<proteinExistence type="predicted"/>
<name>A0A8S5RAW6_9VIRU</name>
<reference evidence="1" key="1">
    <citation type="journal article" date="2021" name="Proc. Natl. Acad. Sci. U.S.A.">
        <title>A Catalog of Tens of Thousands of Viruses from Human Metagenomes Reveals Hidden Associations with Chronic Diseases.</title>
        <authorList>
            <person name="Tisza M.J."/>
            <person name="Buck C.B."/>
        </authorList>
    </citation>
    <scope>NUCLEOTIDE SEQUENCE</scope>
    <source>
        <strain evidence="1">CtRTq15</strain>
    </source>
</reference>
<protein>
    <submittedName>
        <fullName evidence="1">Uncharacterized protein</fullName>
    </submittedName>
</protein>
<evidence type="ECO:0000313" key="1">
    <source>
        <dbReference type="EMBL" id="DAE28298.1"/>
    </source>
</evidence>